<accession>A0A964T4N0</accession>
<feature type="region of interest" description="Disordered" evidence="1">
    <location>
        <begin position="100"/>
        <end position="129"/>
    </location>
</feature>
<dbReference type="AlphaFoldDB" id="A0A964T4N0"/>
<keyword evidence="3" id="KW-1185">Reference proteome</keyword>
<feature type="compositionally biased region" description="Acidic residues" evidence="1">
    <location>
        <begin position="111"/>
        <end position="123"/>
    </location>
</feature>
<organism evidence="2 3">
    <name type="scientific">Propylenella binzhouense</name>
    <dbReference type="NCBI Taxonomy" id="2555902"/>
    <lineage>
        <taxon>Bacteria</taxon>
        <taxon>Pseudomonadati</taxon>
        <taxon>Pseudomonadota</taxon>
        <taxon>Alphaproteobacteria</taxon>
        <taxon>Hyphomicrobiales</taxon>
        <taxon>Propylenellaceae</taxon>
        <taxon>Propylenella</taxon>
    </lineage>
</organism>
<reference evidence="2" key="1">
    <citation type="submission" date="2019-03" db="EMBL/GenBank/DDBJ databases">
        <title>Afifella sp. nov., isolated from activated sludge.</title>
        <authorList>
            <person name="Li Q."/>
            <person name="Liu Y."/>
        </authorList>
    </citation>
    <scope>NUCLEOTIDE SEQUENCE</scope>
    <source>
        <strain evidence="2">L72</strain>
    </source>
</reference>
<name>A0A964T4N0_9HYPH</name>
<feature type="region of interest" description="Disordered" evidence="1">
    <location>
        <begin position="1"/>
        <end position="31"/>
    </location>
</feature>
<proteinExistence type="predicted"/>
<comment type="caution">
    <text evidence="2">The sequence shown here is derived from an EMBL/GenBank/DDBJ whole genome shotgun (WGS) entry which is preliminary data.</text>
</comment>
<sequence>MVRDIDGGGSPLSAEYDAGGDDDLPGADQPVTADDIDAIVSSSGESTEAKRELLLRIRDDLTARAGMDMEHEFDSLLARVDDALASLSALADGYGTAEAYGFDPDLRVTNPEEELERAEDEAEADRSGD</sequence>
<evidence type="ECO:0000313" key="3">
    <source>
        <dbReference type="Proteomes" id="UP000773614"/>
    </source>
</evidence>
<dbReference type="OrthoDB" id="8450322at2"/>
<protein>
    <submittedName>
        <fullName evidence="2">Uncharacterized protein</fullName>
    </submittedName>
</protein>
<evidence type="ECO:0000313" key="2">
    <source>
        <dbReference type="EMBL" id="MYZ48436.1"/>
    </source>
</evidence>
<dbReference type="RefSeq" id="WP_161140785.1">
    <property type="nucleotide sequence ID" value="NZ_SPKJ01000037.1"/>
</dbReference>
<dbReference type="EMBL" id="SPKJ01000037">
    <property type="protein sequence ID" value="MYZ48436.1"/>
    <property type="molecule type" value="Genomic_DNA"/>
</dbReference>
<evidence type="ECO:0000256" key="1">
    <source>
        <dbReference type="SAM" id="MobiDB-lite"/>
    </source>
</evidence>
<dbReference type="Proteomes" id="UP000773614">
    <property type="component" value="Unassembled WGS sequence"/>
</dbReference>
<gene>
    <name evidence="2" type="ORF">E4O86_12025</name>
</gene>